<dbReference type="EMBL" id="BMAT01013075">
    <property type="protein sequence ID" value="GFS05347.1"/>
    <property type="molecule type" value="Genomic_DNA"/>
</dbReference>
<organism evidence="2 3">
    <name type="scientific">Elysia marginata</name>
    <dbReference type="NCBI Taxonomy" id="1093978"/>
    <lineage>
        <taxon>Eukaryota</taxon>
        <taxon>Metazoa</taxon>
        <taxon>Spiralia</taxon>
        <taxon>Lophotrochozoa</taxon>
        <taxon>Mollusca</taxon>
        <taxon>Gastropoda</taxon>
        <taxon>Heterobranchia</taxon>
        <taxon>Euthyneura</taxon>
        <taxon>Panpulmonata</taxon>
        <taxon>Sacoglossa</taxon>
        <taxon>Placobranchoidea</taxon>
        <taxon>Plakobranchidae</taxon>
        <taxon>Elysia</taxon>
    </lineage>
</organism>
<evidence type="ECO:0000256" key="1">
    <source>
        <dbReference type="SAM" id="MobiDB-lite"/>
    </source>
</evidence>
<accession>A0AAV4I778</accession>
<name>A0AAV4I778_9GAST</name>
<proteinExistence type="predicted"/>
<comment type="caution">
    <text evidence="2">The sequence shown here is derived from an EMBL/GenBank/DDBJ whole genome shotgun (WGS) entry which is preliminary data.</text>
</comment>
<gene>
    <name evidence="2" type="ORF">ElyMa_006518300</name>
</gene>
<dbReference type="AlphaFoldDB" id="A0AAV4I778"/>
<sequence>MFRPMWQKKCRGRLRTTLPTVLNRDLALTDHEICHHSTDEPAKITNLTQDCRLWQELTNKKERESHRSVVHGELLWGCLRTDLFCGKFKEWAHQRTLLGATYDSDGAGRNEDYDGSDTDDDGVNDTDDAGGNVTDDDDGGDDSGPSLSSISEPGLQERAALQVQGIRAVEVCGPPRPTYDQSRETPHTQVSIRIHPVQAHSIETLHTGLYQDTAGVGSQHRDLTHRSLSVYS</sequence>
<feature type="region of interest" description="Disordered" evidence="1">
    <location>
        <begin position="101"/>
        <end position="152"/>
    </location>
</feature>
<keyword evidence="3" id="KW-1185">Reference proteome</keyword>
<evidence type="ECO:0000313" key="3">
    <source>
        <dbReference type="Proteomes" id="UP000762676"/>
    </source>
</evidence>
<evidence type="ECO:0000313" key="2">
    <source>
        <dbReference type="EMBL" id="GFS05347.1"/>
    </source>
</evidence>
<feature type="compositionally biased region" description="Acidic residues" evidence="1">
    <location>
        <begin position="113"/>
        <end position="141"/>
    </location>
</feature>
<protein>
    <submittedName>
        <fullName evidence="2">Uncharacterized protein</fullName>
    </submittedName>
</protein>
<reference evidence="2 3" key="1">
    <citation type="journal article" date="2021" name="Elife">
        <title>Chloroplast acquisition without the gene transfer in kleptoplastic sea slugs, Plakobranchus ocellatus.</title>
        <authorList>
            <person name="Maeda T."/>
            <person name="Takahashi S."/>
            <person name="Yoshida T."/>
            <person name="Shimamura S."/>
            <person name="Takaki Y."/>
            <person name="Nagai Y."/>
            <person name="Toyoda A."/>
            <person name="Suzuki Y."/>
            <person name="Arimoto A."/>
            <person name="Ishii H."/>
            <person name="Satoh N."/>
            <person name="Nishiyama T."/>
            <person name="Hasebe M."/>
            <person name="Maruyama T."/>
            <person name="Minagawa J."/>
            <person name="Obokata J."/>
            <person name="Shigenobu S."/>
        </authorList>
    </citation>
    <scope>NUCLEOTIDE SEQUENCE [LARGE SCALE GENOMIC DNA]</scope>
</reference>
<dbReference type="Proteomes" id="UP000762676">
    <property type="component" value="Unassembled WGS sequence"/>
</dbReference>